<comment type="caution">
    <text evidence="1">The sequence shown here is derived from an EMBL/GenBank/DDBJ whole genome shotgun (WGS) entry which is preliminary data.</text>
</comment>
<proteinExistence type="predicted"/>
<evidence type="ECO:0000313" key="2">
    <source>
        <dbReference type="Proteomes" id="UP001366060"/>
    </source>
</evidence>
<evidence type="ECO:0000313" key="1">
    <source>
        <dbReference type="EMBL" id="MEL0657636.1"/>
    </source>
</evidence>
<dbReference type="Proteomes" id="UP001366060">
    <property type="component" value="Unassembled WGS sequence"/>
</dbReference>
<name>A0ABU9H7N1_9GAMM</name>
<dbReference type="RefSeq" id="WP_341626408.1">
    <property type="nucleotide sequence ID" value="NZ_JBAKBA010000001.1"/>
</dbReference>
<evidence type="ECO:0008006" key="3">
    <source>
        <dbReference type="Google" id="ProtNLM"/>
    </source>
</evidence>
<keyword evidence="2" id="KW-1185">Reference proteome</keyword>
<dbReference type="EMBL" id="JBAKBA010000001">
    <property type="protein sequence ID" value="MEL0657636.1"/>
    <property type="molecule type" value="Genomic_DNA"/>
</dbReference>
<organism evidence="1 2">
    <name type="scientific">Psychromonas arctica</name>
    <dbReference type="NCBI Taxonomy" id="168275"/>
    <lineage>
        <taxon>Bacteria</taxon>
        <taxon>Pseudomonadati</taxon>
        <taxon>Pseudomonadota</taxon>
        <taxon>Gammaproteobacteria</taxon>
        <taxon>Alteromonadales</taxon>
        <taxon>Psychromonadaceae</taxon>
        <taxon>Psychromonas</taxon>
    </lineage>
</organism>
<protein>
    <recommendedName>
        <fullName evidence="3">DUF4178 domain-containing protein</fullName>
    </recommendedName>
</protein>
<gene>
    <name evidence="1" type="ORF">V6255_00665</name>
</gene>
<accession>A0ABU9H7N1</accession>
<sequence>MRFLKSLFNKKPAVPTRVLNEPKQLLNGDIFCFGDSFALPEAMRKQQLQVNDITTIEFSHEHHIQLISQGANEKLVYVSFPKNPKNLIKCSLLLSRADVETLFNLDDFSEIFEAPGKARLAPLTEQHSYGDMLATEYIQQDFETSGYIHQADYRDSKPPEFTDQEHGREFQYFSLEGNKGLRLIEIFIFENGDTDVYLSSLRPASDIAELWIKGE</sequence>
<reference evidence="1 2" key="1">
    <citation type="submission" date="2024-02" db="EMBL/GenBank/DDBJ databases">
        <title>Bacteria isolated from the canopy kelp, Nereocystis luetkeana.</title>
        <authorList>
            <person name="Pfister C.A."/>
            <person name="Younker I.T."/>
            <person name="Light S.H."/>
        </authorList>
    </citation>
    <scope>NUCLEOTIDE SEQUENCE [LARGE SCALE GENOMIC DNA]</scope>
    <source>
        <strain evidence="1 2">TI.2.07</strain>
    </source>
</reference>